<sequence>MSAQEQAEQRRGQRLLFVSLLFGVLLNFPLLAVFDQKGRVAGVPVLYLYVLLAWVAVVLLTWRLVRHHRPETFGHDEPALPPAASSAGSRV</sequence>
<keyword evidence="4" id="KW-1185">Reference proteome</keyword>
<evidence type="ECO:0000313" key="3">
    <source>
        <dbReference type="EMBL" id="TGE20027.1"/>
    </source>
</evidence>
<organism evidence="3 4">
    <name type="scientific">Hymenobacter elongatus</name>
    <dbReference type="NCBI Taxonomy" id="877208"/>
    <lineage>
        <taxon>Bacteria</taxon>
        <taxon>Pseudomonadati</taxon>
        <taxon>Bacteroidota</taxon>
        <taxon>Cytophagia</taxon>
        <taxon>Cytophagales</taxon>
        <taxon>Hymenobacteraceae</taxon>
        <taxon>Hymenobacter</taxon>
    </lineage>
</organism>
<feature type="transmembrane region" description="Helical" evidence="2">
    <location>
        <begin position="46"/>
        <end position="65"/>
    </location>
</feature>
<feature type="compositionally biased region" description="Low complexity" evidence="1">
    <location>
        <begin position="82"/>
        <end position="91"/>
    </location>
</feature>
<protein>
    <recommendedName>
        <fullName evidence="5">DUF3311 domain-containing protein</fullName>
    </recommendedName>
</protein>
<feature type="region of interest" description="Disordered" evidence="1">
    <location>
        <begin position="72"/>
        <end position="91"/>
    </location>
</feature>
<keyword evidence="2" id="KW-0812">Transmembrane</keyword>
<dbReference type="Proteomes" id="UP000297739">
    <property type="component" value="Unassembled WGS sequence"/>
</dbReference>
<dbReference type="AlphaFoldDB" id="A0A4Z0PQM9"/>
<keyword evidence="2" id="KW-0472">Membrane</keyword>
<evidence type="ECO:0000313" key="4">
    <source>
        <dbReference type="Proteomes" id="UP000297739"/>
    </source>
</evidence>
<feature type="transmembrane region" description="Helical" evidence="2">
    <location>
        <begin position="15"/>
        <end position="34"/>
    </location>
</feature>
<reference evidence="3 4" key="1">
    <citation type="submission" date="2019-04" db="EMBL/GenBank/DDBJ databases">
        <authorList>
            <person name="Feng G."/>
            <person name="Zhang J."/>
            <person name="Zhu H."/>
        </authorList>
    </citation>
    <scope>NUCLEOTIDE SEQUENCE [LARGE SCALE GENOMIC DNA]</scope>
    <source>
        <strain evidence="3 4">JCM 17223</strain>
    </source>
</reference>
<proteinExistence type="predicted"/>
<dbReference type="RefSeq" id="WP_135495687.1">
    <property type="nucleotide sequence ID" value="NZ_SRLD01000001.1"/>
</dbReference>
<evidence type="ECO:0000256" key="1">
    <source>
        <dbReference type="SAM" id="MobiDB-lite"/>
    </source>
</evidence>
<comment type="caution">
    <text evidence="3">The sequence shown here is derived from an EMBL/GenBank/DDBJ whole genome shotgun (WGS) entry which is preliminary data.</text>
</comment>
<evidence type="ECO:0000256" key="2">
    <source>
        <dbReference type="SAM" id="Phobius"/>
    </source>
</evidence>
<name>A0A4Z0PQM9_9BACT</name>
<gene>
    <name evidence="3" type="ORF">E5J99_00215</name>
</gene>
<keyword evidence="2" id="KW-1133">Transmembrane helix</keyword>
<dbReference type="EMBL" id="SRLD01000001">
    <property type="protein sequence ID" value="TGE20027.1"/>
    <property type="molecule type" value="Genomic_DNA"/>
</dbReference>
<evidence type="ECO:0008006" key="5">
    <source>
        <dbReference type="Google" id="ProtNLM"/>
    </source>
</evidence>
<accession>A0A4Z0PQM9</accession>